<comment type="subcellular location">
    <subcellularLocation>
        <location evidence="1">Cell inner membrane</location>
    </subcellularLocation>
</comment>
<organism evidence="7 8">
    <name type="scientific">Kineobactrum sediminis</name>
    <dbReference type="NCBI Taxonomy" id="1905677"/>
    <lineage>
        <taxon>Bacteria</taxon>
        <taxon>Pseudomonadati</taxon>
        <taxon>Pseudomonadota</taxon>
        <taxon>Gammaproteobacteria</taxon>
        <taxon>Cellvibrionales</taxon>
        <taxon>Halieaceae</taxon>
        <taxon>Kineobactrum</taxon>
    </lineage>
</organism>
<dbReference type="GO" id="GO:0005886">
    <property type="term" value="C:plasma membrane"/>
    <property type="evidence" value="ECO:0007669"/>
    <property type="project" value="UniProtKB-SubCell"/>
</dbReference>
<reference evidence="8" key="1">
    <citation type="submission" date="2017-11" db="EMBL/GenBank/DDBJ databases">
        <title>The draft genome sequence of Chromatocurvus sp. F02.</title>
        <authorList>
            <person name="Du Z.-J."/>
            <person name="Chang Y.-Q."/>
        </authorList>
    </citation>
    <scope>NUCLEOTIDE SEQUENCE [LARGE SCALE GENOMIC DNA]</scope>
    <source>
        <strain evidence="8">F02</strain>
    </source>
</reference>
<accession>A0A2N5Y5W6</accession>
<evidence type="ECO:0000256" key="1">
    <source>
        <dbReference type="ARBA" id="ARBA00004533"/>
    </source>
</evidence>
<keyword evidence="3" id="KW-0997">Cell inner membrane</keyword>
<dbReference type="PANTHER" id="PTHR30606:SF10">
    <property type="entry name" value="PHOSPHATIDYLINOSITOL MANNOSIDE ACYLTRANSFERASE"/>
    <property type="match status" value="1"/>
</dbReference>
<evidence type="ECO:0000313" key="8">
    <source>
        <dbReference type="Proteomes" id="UP000234845"/>
    </source>
</evidence>
<evidence type="ECO:0000313" key="7">
    <source>
        <dbReference type="EMBL" id="PLW83780.1"/>
    </source>
</evidence>
<evidence type="ECO:0000256" key="6">
    <source>
        <dbReference type="ARBA" id="ARBA00023315"/>
    </source>
</evidence>
<dbReference type="PANTHER" id="PTHR30606">
    <property type="entry name" value="LIPID A BIOSYNTHESIS LAUROYL ACYLTRANSFERASE"/>
    <property type="match status" value="1"/>
</dbReference>
<dbReference type="EMBL" id="PKLZ01000002">
    <property type="protein sequence ID" value="PLW83780.1"/>
    <property type="molecule type" value="Genomic_DNA"/>
</dbReference>
<dbReference type="PIRSF" id="PIRSF026649">
    <property type="entry name" value="MsbB"/>
    <property type="match status" value="1"/>
</dbReference>
<proteinExistence type="predicted"/>
<gene>
    <name evidence="7" type="ORF">CWI75_04805</name>
</gene>
<dbReference type="GO" id="GO:0016746">
    <property type="term" value="F:acyltransferase activity"/>
    <property type="evidence" value="ECO:0007669"/>
    <property type="project" value="UniProtKB-KW"/>
</dbReference>
<evidence type="ECO:0000256" key="2">
    <source>
        <dbReference type="ARBA" id="ARBA00022475"/>
    </source>
</evidence>
<evidence type="ECO:0000256" key="5">
    <source>
        <dbReference type="ARBA" id="ARBA00023136"/>
    </source>
</evidence>
<dbReference type="GO" id="GO:0009247">
    <property type="term" value="P:glycolipid biosynthetic process"/>
    <property type="evidence" value="ECO:0007669"/>
    <property type="project" value="UniProtKB-ARBA"/>
</dbReference>
<comment type="caution">
    <text evidence="7">The sequence shown here is derived from an EMBL/GenBank/DDBJ whole genome shotgun (WGS) entry which is preliminary data.</text>
</comment>
<keyword evidence="6 7" id="KW-0012">Acyltransferase</keyword>
<keyword evidence="8" id="KW-1185">Reference proteome</keyword>
<keyword evidence="2" id="KW-1003">Cell membrane</keyword>
<dbReference type="OrthoDB" id="9803456at2"/>
<dbReference type="AlphaFoldDB" id="A0A2N5Y5W6"/>
<keyword evidence="5" id="KW-0472">Membrane</keyword>
<dbReference type="InterPro" id="IPR004960">
    <property type="entry name" value="LipA_acyltrans"/>
</dbReference>
<sequence length="295" mass="32761">MSKARILIFIIGLLGKLRLRTAQGIGRALGTLGFMLPTPARKVTDINLRIAFPELDEGERRELTRNSLRHTGQVAMEIPLVWEWPVERCLDLIRQLEGEELLQAATKNGKGVLLLAPHLGNWELCGLYFSSRYRMAALYSPPSLAGFEDYMVQVRGRLGSELVRGDRRGLARLIGLLREGEVAGILPDQSPRGAGAAYAPFFGLEVRTMTLVSKLLQKSGATPLMTWCQRLPDGGGFRLVIRACEPGIADPDPVVAATALNRSVEACVRAAPEQYQWEYKRFRHRPAGQGNPYRE</sequence>
<keyword evidence="4 7" id="KW-0808">Transferase</keyword>
<evidence type="ECO:0000256" key="4">
    <source>
        <dbReference type="ARBA" id="ARBA00022679"/>
    </source>
</evidence>
<name>A0A2N5Y5W6_9GAMM</name>
<dbReference type="Pfam" id="PF03279">
    <property type="entry name" value="Lip_A_acyltrans"/>
    <property type="match status" value="1"/>
</dbReference>
<evidence type="ECO:0000256" key="3">
    <source>
        <dbReference type="ARBA" id="ARBA00022519"/>
    </source>
</evidence>
<protein>
    <submittedName>
        <fullName evidence="7">Lipid A biosynthesis acyltransferase</fullName>
    </submittedName>
</protein>
<dbReference type="Proteomes" id="UP000234845">
    <property type="component" value="Unassembled WGS sequence"/>
</dbReference>
<dbReference type="CDD" id="cd07984">
    <property type="entry name" value="LPLAT_LABLAT-like"/>
    <property type="match status" value="1"/>
</dbReference>